<dbReference type="EMBL" id="AP024597">
    <property type="protein sequence ID" value="BCU70853.1"/>
    <property type="molecule type" value="Genomic_DNA"/>
</dbReference>
<gene>
    <name evidence="1" type="ORF">KN1_21500</name>
</gene>
<keyword evidence="2" id="KW-1185">Reference proteome</keyword>
<name>A0A8D5U8G8_9CREN</name>
<organism evidence="1 2">
    <name type="scientific">Stygiolobus caldivivus</name>
    <dbReference type="NCBI Taxonomy" id="2824673"/>
    <lineage>
        <taxon>Archaea</taxon>
        <taxon>Thermoproteota</taxon>
        <taxon>Thermoprotei</taxon>
        <taxon>Sulfolobales</taxon>
        <taxon>Sulfolobaceae</taxon>
        <taxon>Stygiolobus</taxon>
    </lineage>
</organism>
<evidence type="ECO:0000313" key="1">
    <source>
        <dbReference type="EMBL" id="BCU70853.1"/>
    </source>
</evidence>
<dbReference type="RefSeq" id="WP_221287508.1">
    <property type="nucleotide sequence ID" value="NZ_AP024597.1"/>
</dbReference>
<evidence type="ECO:0000313" key="2">
    <source>
        <dbReference type="Proteomes" id="UP000825123"/>
    </source>
</evidence>
<protein>
    <submittedName>
        <fullName evidence="1">Uncharacterized protein</fullName>
    </submittedName>
</protein>
<dbReference type="KEGG" id="csty:KN1_21500"/>
<proteinExistence type="predicted"/>
<sequence length="916" mass="106060">MDIVRSFDHTRSATRRMSSPVEGVEVYVGSWFLENYPTSMDEPRESEIRIKLPQNMVLPREFYVVLRDLDSQAEQMRLYFRLENDQDVSKGDVIGSSLIKSDRSIRLLRPNTEAKYYLEIEGNRYVVTVVNFVPIVIRENGNHTFLFELSIENITENRVEFVEKFYVIQRITVKYILSKVFDNQFYQSIVGSILNYSSAFPLKVYLYKEGKLEDKNAFLYKPCKSSYLEDQDEAKCLGSLRDELDQLINKYKPERPDEYLVLIGSKAVNDVVDKSLSLMFFEDLMDFFTDIVPVYIIGRQAEYVGGVEKLFLNMFVAPPDRVEDYVKGYLDLIARHDFVSDAGYTRVEDLTLVKQGDFYLLITPIITLDFIKALIGYVLSKDEEKARDLLENFKEYQAKKIRDLQASLLSKILGKNVNYERPSYYFSKAIYELTSSDCQNSPYYFPFSSLLIQRDSNYLFTIPFIEEQWGCKTFYGLGDLFVNILLDGSLVLLSGVERVINTVRSYIDEVDKLDLNLVKELDVRHEFLMRLLNDLIVAILFNNKNQPKPEVDRVVDLSKRAFIITYAKLKYDLHRVYALFEKICYNPKASFIRNILKLYGDDREKFILDLVLTLRDAYFIKLLESNGIKITRNYFYLLSINKANIPKSEIKSATSTIEGLINFYYKYHTRYGKRAKEILLPVFRQFVLNTFIRGLRLPPADEIPSSFNAQEFSSLISEVDCGLPLLSPNLLGAFESKVNYEAFRNVPLPVLIYVPDRNTITVNGRTTMVTRKNFVLFSFTTPIITLEDEFTLAHHGHKIMVKGEQVYVEHEGNEHPEIIITLKYPDVKEALKYIPDEGLFTKNFNEIFNTNYTSAFSILDDIITSARDQGVALACANIQPMINPSVTASVKFKPGSIRLGLLTPTRRRDRDTRIFL</sequence>
<reference evidence="1 2" key="1">
    <citation type="submission" date="2021-04" db="EMBL/GenBank/DDBJ databases">
        <title>Complete genome sequence of Stygiolobus sp. KN-1.</title>
        <authorList>
            <person name="Nakamura K."/>
            <person name="Sakai H."/>
            <person name="Kurosawa N."/>
        </authorList>
    </citation>
    <scope>NUCLEOTIDE SEQUENCE [LARGE SCALE GENOMIC DNA]</scope>
    <source>
        <strain evidence="1 2">KN-1</strain>
    </source>
</reference>
<dbReference type="Proteomes" id="UP000825123">
    <property type="component" value="Chromosome"/>
</dbReference>
<dbReference type="GeneID" id="66163883"/>
<accession>A0A8D5U8G8</accession>
<dbReference type="AlphaFoldDB" id="A0A8D5U8G8"/>